<dbReference type="RefSeq" id="WP_252739980.1">
    <property type="nucleotide sequence ID" value="NZ_JAMXIB010000001.1"/>
</dbReference>
<accession>A0ABT1AUM1</accession>
<name>A0ABT1AUM1_9FLAO</name>
<dbReference type="Proteomes" id="UP001206312">
    <property type="component" value="Unassembled WGS sequence"/>
</dbReference>
<proteinExistence type="predicted"/>
<organism evidence="2 3">
    <name type="scientific">Robiginitalea marina</name>
    <dbReference type="NCBI Taxonomy" id="2954105"/>
    <lineage>
        <taxon>Bacteria</taxon>
        <taxon>Pseudomonadati</taxon>
        <taxon>Bacteroidota</taxon>
        <taxon>Flavobacteriia</taxon>
        <taxon>Flavobacteriales</taxon>
        <taxon>Flavobacteriaceae</taxon>
        <taxon>Robiginitalea</taxon>
    </lineage>
</organism>
<keyword evidence="3" id="KW-1185">Reference proteome</keyword>
<evidence type="ECO:0000313" key="2">
    <source>
        <dbReference type="EMBL" id="MCO5723609.1"/>
    </source>
</evidence>
<comment type="caution">
    <text evidence="2">The sequence shown here is derived from an EMBL/GenBank/DDBJ whole genome shotgun (WGS) entry which is preliminary data.</text>
</comment>
<sequence length="176" mass="21494">MIPRQPHPLVSYYRVGRLLHGALLLFLLESLVYWEMLKAALALGNIFWIGFWIWSFMFSFIHIFLVIMDGWSRFQDYKKAKDLFYAYGFRPRLADRFIGSKCQRAAALQAARELGLEKEVADYYQHRGVRWYHYVPYFMIRDPLFLIRKAFWKRTFLEKHYRPKFEYRNLQWQAET</sequence>
<keyword evidence="1" id="KW-0812">Transmembrane</keyword>
<evidence type="ECO:0000313" key="3">
    <source>
        <dbReference type="Proteomes" id="UP001206312"/>
    </source>
</evidence>
<reference evidence="2 3" key="1">
    <citation type="submission" date="2022-06" db="EMBL/GenBank/DDBJ databases">
        <authorList>
            <person name="Xuan X."/>
        </authorList>
    </citation>
    <scope>NUCLEOTIDE SEQUENCE [LARGE SCALE GENOMIC DNA]</scope>
    <source>
        <strain evidence="2 3">2V75</strain>
    </source>
</reference>
<feature type="transmembrane region" description="Helical" evidence="1">
    <location>
        <begin position="12"/>
        <end position="34"/>
    </location>
</feature>
<keyword evidence="1" id="KW-0472">Membrane</keyword>
<protein>
    <submittedName>
        <fullName evidence="2">Uncharacterized protein</fullName>
    </submittedName>
</protein>
<keyword evidence="1" id="KW-1133">Transmembrane helix</keyword>
<feature type="transmembrane region" description="Helical" evidence="1">
    <location>
        <begin position="46"/>
        <end position="68"/>
    </location>
</feature>
<gene>
    <name evidence="2" type="ORF">NG653_01990</name>
</gene>
<dbReference type="EMBL" id="JAMXIB010000001">
    <property type="protein sequence ID" value="MCO5723609.1"/>
    <property type="molecule type" value="Genomic_DNA"/>
</dbReference>
<evidence type="ECO:0000256" key="1">
    <source>
        <dbReference type="SAM" id="Phobius"/>
    </source>
</evidence>